<feature type="domain" description="Cytochrome c" evidence="9">
    <location>
        <begin position="485"/>
        <end position="561"/>
    </location>
</feature>
<keyword evidence="11" id="KW-1185">Reference proteome</keyword>
<keyword evidence="7 8" id="KW-0408">Iron</keyword>
<dbReference type="InterPro" id="IPR002372">
    <property type="entry name" value="PQQ_rpt_dom"/>
</dbReference>
<organism evidence="10 11">
    <name type="scientific">Autumnicola lenta</name>
    <dbReference type="NCBI Taxonomy" id="3075593"/>
    <lineage>
        <taxon>Bacteria</taxon>
        <taxon>Pseudomonadati</taxon>
        <taxon>Bacteroidota</taxon>
        <taxon>Flavobacteriia</taxon>
        <taxon>Flavobacteriales</taxon>
        <taxon>Flavobacteriaceae</taxon>
        <taxon>Autumnicola</taxon>
    </lineage>
</organism>
<reference evidence="10 11" key="1">
    <citation type="submission" date="2023-09" db="EMBL/GenBank/DDBJ databases">
        <authorList>
            <person name="Rey-Velasco X."/>
        </authorList>
    </citation>
    <scope>NUCLEOTIDE SEQUENCE [LARGE SCALE GENOMIC DNA]</scope>
    <source>
        <strain evidence="10 11">F260</strain>
    </source>
</reference>
<evidence type="ECO:0000256" key="5">
    <source>
        <dbReference type="ARBA" id="ARBA00022729"/>
    </source>
</evidence>
<dbReference type="EMBL" id="JAVRHO010000002">
    <property type="protein sequence ID" value="MDT0645364.1"/>
    <property type="molecule type" value="Genomic_DNA"/>
</dbReference>
<keyword evidence="3 8" id="KW-0349">Heme</keyword>
<evidence type="ECO:0000256" key="6">
    <source>
        <dbReference type="ARBA" id="ARBA00023002"/>
    </source>
</evidence>
<gene>
    <name evidence="10" type="ORF">RM545_01570</name>
</gene>
<comment type="caution">
    <text evidence="10">The sequence shown here is derived from an EMBL/GenBank/DDBJ whole genome shotgun (WGS) entry which is preliminary data.</text>
</comment>
<dbReference type="CDD" id="cd10280">
    <property type="entry name" value="PQQ_mGDH"/>
    <property type="match status" value="1"/>
</dbReference>
<evidence type="ECO:0000313" key="11">
    <source>
        <dbReference type="Proteomes" id="UP001245285"/>
    </source>
</evidence>
<evidence type="ECO:0000256" key="4">
    <source>
        <dbReference type="ARBA" id="ARBA00022723"/>
    </source>
</evidence>
<name>A0ABU3CG86_9FLAO</name>
<dbReference type="SUPFAM" id="SSF50998">
    <property type="entry name" value="Quinoprotein alcohol dehydrogenase-like"/>
    <property type="match status" value="1"/>
</dbReference>
<dbReference type="RefSeq" id="WP_311493512.1">
    <property type="nucleotide sequence ID" value="NZ_JAVRHO010000002.1"/>
</dbReference>
<protein>
    <submittedName>
        <fullName evidence="10">PQQ-binding-like beta-propeller repeat protein</fullName>
    </submittedName>
</protein>
<sequence>MNRILLPLSLSLLFLIGCRNSESSGTIASMETGEDYPVYGGNKAGNRYSPLDQINRKNVHRLEVAWMYDATEASGDKSRSGQIQCQPIVVNGVLFGTTPELKLFALNAGTGDELWIFEPGNEDGRHHITASRGVAYWESGEDKRILYTVGAKLFSIDARSGIPDNNFGEKGIVDFREGLLSENYDLDEVIVNATSPGVVYENTLVIGSTVSESGHAAPGHIRAFDIITGELKWIFHTIPKPGEVGYDTWPKDAYKEVGGANSWSGMSLDEERGVVYLGTGSPSSDFYGAKRKGKNLFGNCVIALDAETGELKWYYQTIHHDLWDRDLPSPPNLTTINYNGQMVDVVVQVTKDGLIYVLNRDTGESLFPVEERPVPTEGLPGEHPYPTQKFPVKPDPLSHQVFTEDIITNLSPESHAYIKNIYNKYQTDHKFTPPSTEGTLAFGYSGGAEWGGNAIDPSGVLYQNSNNDPWVLQMIDTSSMKAEFASLTHGNALYLENCASCHGKDRRGSGSEFPTLENIAAKLSKEEINGILETGSGRMPSFQHISEQDREAIAGYLLNLKEPSSKGHRGASEISVELDNSGSADKKKFGFPAKYVIKFWKKLTDQEGYPGIKPPWGTLNAIDLGTGEYLWRVPLGEYPKLTERGIPVTGTENYGGPVATAGGLVFIAATKDERIRAFDKNTGKVLWEHQLPAGGFATPITYQVDGKQYVVIAAGGGRGQKPGGDYVAFSLKD</sequence>
<dbReference type="PANTHER" id="PTHR32303:SF4">
    <property type="entry name" value="QUINOPROTEIN GLUCOSE DEHYDROGENASE"/>
    <property type="match status" value="1"/>
</dbReference>
<keyword evidence="4 8" id="KW-0479">Metal-binding</keyword>
<comment type="cofactor">
    <cofactor evidence="1">
        <name>pyrroloquinoline quinone</name>
        <dbReference type="ChEBI" id="CHEBI:58442"/>
    </cofactor>
</comment>
<dbReference type="SMART" id="SM00564">
    <property type="entry name" value="PQQ"/>
    <property type="match status" value="4"/>
</dbReference>
<dbReference type="InterPro" id="IPR017511">
    <property type="entry name" value="PQQ_mDH"/>
</dbReference>
<evidence type="ECO:0000256" key="7">
    <source>
        <dbReference type="ARBA" id="ARBA00023004"/>
    </source>
</evidence>
<dbReference type="InterPro" id="IPR011047">
    <property type="entry name" value="Quinoprotein_ADH-like_sf"/>
</dbReference>
<evidence type="ECO:0000259" key="9">
    <source>
        <dbReference type="PROSITE" id="PS51007"/>
    </source>
</evidence>
<dbReference type="Proteomes" id="UP001245285">
    <property type="component" value="Unassembled WGS sequence"/>
</dbReference>
<keyword evidence="5" id="KW-0732">Signal</keyword>
<dbReference type="InterPro" id="IPR036909">
    <property type="entry name" value="Cyt_c-like_dom_sf"/>
</dbReference>
<dbReference type="PROSITE" id="PS51257">
    <property type="entry name" value="PROKAR_LIPOPROTEIN"/>
    <property type="match status" value="1"/>
</dbReference>
<dbReference type="PROSITE" id="PS51007">
    <property type="entry name" value="CYTC"/>
    <property type="match status" value="1"/>
</dbReference>
<dbReference type="PANTHER" id="PTHR32303">
    <property type="entry name" value="QUINOPROTEIN ALCOHOL DEHYDROGENASE (CYTOCHROME C)"/>
    <property type="match status" value="1"/>
</dbReference>
<dbReference type="Pfam" id="PF13442">
    <property type="entry name" value="Cytochrome_CBB3"/>
    <property type="match status" value="1"/>
</dbReference>
<evidence type="ECO:0000256" key="2">
    <source>
        <dbReference type="ARBA" id="ARBA00008156"/>
    </source>
</evidence>
<comment type="similarity">
    <text evidence="2">Belongs to the bacterial PQQ dehydrogenase family.</text>
</comment>
<evidence type="ECO:0000256" key="3">
    <source>
        <dbReference type="ARBA" id="ARBA00022617"/>
    </source>
</evidence>
<evidence type="ECO:0000256" key="8">
    <source>
        <dbReference type="PROSITE-ProRule" id="PRU00433"/>
    </source>
</evidence>
<proteinExistence type="inferred from homology"/>
<dbReference type="Pfam" id="PF01011">
    <property type="entry name" value="PQQ"/>
    <property type="match status" value="2"/>
</dbReference>
<dbReference type="SUPFAM" id="SSF46626">
    <property type="entry name" value="Cytochrome c"/>
    <property type="match status" value="1"/>
</dbReference>
<keyword evidence="6" id="KW-0560">Oxidoreductase</keyword>
<dbReference type="Gene3D" id="1.10.760.10">
    <property type="entry name" value="Cytochrome c-like domain"/>
    <property type="match status" value="1"/>
</dbReference>
<dbReference type="Gene3D" id="2.140.10.10">
    <property type="entry name" value="Quinoprotein alcohol dehydrogenase-like superfamily"/>
    <property type="match status" value="2"/>
</dbReference>
<evidence type="ECO:0000256" key="1">
    <source>
        <dbReference type="ARBA" id="ARBA00001931"/>
    </source>
</evidence>
<accession>A0ABU3CG86</accession>
<dbReference type="InterPro" id="IPR018391">
    <property type="entry name" value="PQQ_b-propeller_rpt"/>
</dbReference>
<evidence type="ECO:0000313" key="10">
    <source>
        <dbReference type="EMBL" id="MDT0645364.1"/>
    </source>
</evidence>
<dbReference type="InterPro" id="IPR009056">
    <property type="entry name" value="Cyt_c-like_dom"/>
</dbReference>